<accession>A0AAV6HHI1</accession>
<gene>
    <name evidence="1" type="ORF">AALO_G00033060</name>
</gene>
<organism evidence="1 2">
    <name type="scientific">Alosa alosa</name>
    <name type="common">allis shad</name>
    <dbReference type="NCBI Taxonomy" id="278164"/>
    <lineage>
        <taxon>Eukaryota</taxon>
        <taxon>Metazoa</taxon>
        <taxon>Chordata</taxon>
        <taxon>Craniata</taxon>
        <taxon>Vertebrata</taxon>
        <taxon>Euteleostomi</taxon>
        <taxon>Actinopterygii</taxon>
        <taxon>Neopterygii</taxon>
        <taxon>Teleostei</taxon>
        <taxon>Clupei</taxon>
        <taxon>Clupeiformes</taxon>
        <taxon>Clupeoidei</taxon>
        <taxon>Clupeidae</taxon>
        <taxon>Alosa</taxon>
    </lineage>
</organism>
<protein>
    <submittedName>
        <fullName evidence="1">Uncharacterized protein</fullName>
    </submittedName>
</protein>
<evidence type="ECO:0000313" key="1">
    <source>
        <dbReference type="EMBL" id="KAG5285011.1"/>
    </source>
</evidence>
<evidence type="ECO:0000313" key="2">
    <source>
        <dbReference type="Proteomes" id="UP000823561"/>
    </source>
</evidence>
<proteinExistence type="predicted"/>
<reference evidence="1" key="1">
    <citation type="submission" date="2020-10" db="EMBL/GenBank/DDBJ databases">
        <title>Chromosome-scale genome assembly of the Allis shad, Alosa alosa.</title>
        <authorList>
            <person name="Margot Z."/>
            <person name="Christophe K."/>
            <person name="Cabau C."/>
            <person name="Louis A."/>
            <person name="Berthelot C."/>
            <person name="Parey E."/>
            <person name="Roest Crollius H."/>
            <person name="Montfort J."/>
            <person name="Robinson-Rechavi M."/>
            <person name="Bucao C."/>
            <person name="Bouchez O."/>
            <person name="Gislard M."/>
            <person name="Lluch J."/>
            <person name="Milhes M."/>
            <person name="Lampietro C."/>
            <person name="Lopez Roques C."/>
            <person name="Donnadieu C."/>
            <person name="Braasch I."/>
            <person name="Desvignes T."/>
            <person name="Postlethwait J."/>
            <person name="Bobe J."/>
            <person name="Guiguen Y."/>
        </authorList>
    </citation>
    <scope>NUCLEOTIDE SEQUENCE</scope>
    <source>
        <strain evidence="1">M-15738</strain>
        <tissue evidence="1">Blood</tissue>
    </source>
</reference>
<dbReference type="AlphaFoldDB" id="A0AAV6HHI1"/>
<sequence length="95" mass="10662">MVNDCVIPCVHLMARDSVCQEDLDAIEHIRGVWCGYLGQDMKDSLQEKLSEFLPRVLDCSTERVVLKEPPQVCSNSPHDLESRLAAVMESMVTVT</sequence>
<comment type="caution">
    <text evidence="1">The sequence shown here is derived from an EMBL/GenBank/DDBJ whole genome shotgun (WGS) entry which is preliminary data.</text>
</comment>
<dbReference type="Proteomes" id="UP000823561">
    <property type="component" value="Chromosome 2"/>
</dbReference>
<dbReference type="EMBL" id="JADWDJ010000002">
    <property type="protein sequence ID" value="KAG5285011.1"/>
    <property type="molecule type" value="Genomic_DNA"/>
</dbReference>
<name>A0AAV6HHI1_9TELE</name>
<keyword evidence="2" id="KW-1185">Reference proteome</keyword>